<keyword evidence="4" id="KW-0804">Transcription</keyword>
<keyword evidence="2" id="KW-0731">Sigma factor</keyword>
<dbReference type="PANTHER" id="PTHR30385:SF7">
    <property type="entry name" value="RNA POLYMERASE SIGMA FACTOR FLIA"/>
    <property type="match status" value="1"/>
</dbReference>
<dbReference type="AlphaFoldDB" id="A0AA42CRK4"/>
<organism evidence="8 9">
    <name type="scientific">Sphingomonas lycopersici</name>
    <dbReference type="NCBI Taxonomy" id="2951807"/>
    <lineage>
        <taxon>Bacteria</taxon>
        <taxon>Pseudomonadati</taxon>
        <taxon>Pseudomonadota</taxon>
        <taxon>Alphaproteobacteria</taxon>
        <taxon>Sphingomonadales</taxon>
        <taxon>Sphingomonadaceae</taxon>
        <taxon>Sphingomonas</taxon>
    </lineage>
</organism>
<dbReference type="RefSeq" id="WP_265270569.1">
    <property type="nucleotide sequence ID" value="NZ_JANFAU010000006.1"/>
</dbReference>
<dbReference type="SUPFAM" id="SSF88659">
    <property type="entry name" value="Sigma3 and sigma4 domains of RNA polymerase sigma factors"/>
    <property type="match status" value="2"/>
</dbReference>
<evidence type="ECO:0000256" key="2">
    <source>
        <dbReference type="ARBA" id="ARBA00023082"/>
    </source>
</evidence>
<dbReference type="SUPFAM" id="SSF88946">
    <property type="entry name" value="Sigma2 domain of RNA polymerase sigma factors"/>
    <property type="match status" value="1"/>
</dbReference>
<dbReference type="CDD" id="cd06171">
    <property type="entry name" value="Sigma70_r4"/>
    <property type="match status" value="1"/>
</dbReference>
<dbReference type="GO" id="GO:0006352">
    <property type="term" value="P:DNA-templated transcription initiation"/>
    <property type="evidence" value="ECO:0007669"/>
    <property type="project" value="InterPro"/>
</dbReference>
<sequence length="248" mass="27530">MSAEPHRDAFADATPLTYSPRAHARDETALVREHLPLVRRLAWHIHGSVSTAVEVEDLVQVGLVALVEAVSAFEDRGQVTFRQYLATRLRGAMIDELRRHAAMTRGAIRRRRDYQRAVAQLANEFGRAPTDAEAAARLGVTVEKLRADYATAEAVRFDPIDEVYADDQPWFASDEPNAFDQLAESEARDLLIAAIAALPEREQTVIHLYHVEELNLEEIGHVLGVGAARVCQIKSSAHARLKKALAAR</sequence>
<name>A0AA42CRK4_9SPHN</name>
<dbReference type="NCBIfam" id="TIGR02479">
    <property type="entry name" value="FliA_WhiG"/>
    <property type="match status" value="1"/>
</dbReference>
<evidence type="ECO:0000259" key="5">
    <source>
        <dbReference type="Pfam" id="PF04539"/>
    </source>
</evidence>
<evidence type="ECO:0000256" key="3">
    <source>
        <dbReference type="ARBA" id="ARBA00023125"/>
    </source>
</evidence>
<keyword evidence="9" id="KW-1185">Reference proteome</keyword>
<evidence type="ECO:0000259" key="6">
    <source>
        <dbReference type="Pfam" id="PF04542"/>
    </source>
</evidence>
<dbReference type="PANTHER" id="PTHR30385">
    <property type="entry name" value="SIGMA FACTOR F FLAGELLAR"/>
    <property type="match status" value="1"/>
</dbReference>
<evidence type="ECO:0000313" key="8">
    <source>
        <dbReference type="EMBL" id="MCW6536810.1"/>
    </source>
</evidence>
<dbReference type="Gene3D" id="1.10.1740.10">
    <property type="match status" value="1"/>
</dbReference>
<dbReference type="GO" id="GO:0003677">
    <property type="term" value="F:DNA binding"/>
    <property type="evidence" value="ECO:0007669"/>
    <property type="project" value="UniProtKB-KW"/>
</dbReference>
<dbReference type="Proteomes" id="UP001165565">
    <property type="component" value="Unassembled WGS sequence"/>
</dbReference>
<reference evidence="8" key="1">
    <citation type="submission" date="2022-06" db="EMBL/GenBank/DDBJ databases">
        <title>Sphingomonas sp. nov. isolated from rhizosphere soil of tomato.</title>
        <authorList>
            <person name="Dong H."/>
            <person name="Gao R."/>
        </authorList>
    </citation>
    <scope>NUCLEOTIDE SEQUENCE</scope>
    <source>
        <strain evidence="8">MMSM24</strain>
    </source>
</reference>
<dbReference type="PRINTS" id="PR00046">
    <property type="entry name" value="SIGMA70FCT"/>
</dbReference>
<gene>
    <name evidence="8" type="ORF">NEE01_18690</name>
</gene>
<keyword evidence="1" id="KW-0805">Transcription regulation</keyword>
<dbReference type="InterPro" id="IPR007624">
    <property type="entry name" value="RNA_pol_sigma70_r3"/>
</dbReference>
<dbReference type="Pfam" id="PF04542">
    <property type="entry name" value="Sigma70_r2"/>
    <property type="match status" value="1"/>
</dbReference>
<dbReference type="InterPro" id="IPR012845">
    <property type="entry name" value="RNA_pol_sigma_FliA_WhiG"/>
</dbReference>
<dbReference type="InterPro" id="IPR014284">
    <property type="entry name" value="RNA_pol_sigma-70_dom"/>
</dbReference>
<dbReference type="InterPro" id="IPR013324">
    <property type="entry name" value="RNA_pol_sigma_r3/r4-like"/>
</dbReference>
<keyword evidence="3" id="KW-0238">DNA-binding</keyword>
<dbReference type="GO" id="GO:0016987">
    <property type="term" value="F:sigma factor activity"/>
    <property type="evidence" value="ECO:0007669"/>
    <property type="project" value="UniProtKB-KW"/>
</dbReference>
<protein>
    <submittedName>
        <fullName evidence="8">FliA/WhiG family RNA polymerase sigma factor</fullName>
    </submittedName>
</protein>
<dbReference type="InterPro" id="IPR013325">
    <property type="entry name" value="RNA_pol_sigma_r2"/>
</dbReference>
<dbReference type="Gene3D" id="1.20.140.160">
    <property type="match status" value="1"/>
</dbReference>
<evidence type="ECO:0000313" key="9">
    <source>
        <dbReference type="Proteomes" id="UP001165565"/>
    </source>
</evidence>
<dbReference type="Pfam" id="PF04545">
    <property type="entry name" value="Sigma70_r4"/>
    <property type="match status" value="1"/>
</dbReference>
<feature type="domain" description="RNA polymerase sigma-70 region 2" evidence="6">
    <location>
        <begin position="30"/>
        <end position="101"/>
    </location>
</feature>
<dbReference type="GO" id="GO:0003899">
    <property type="term" value="F:DNA-directed RNA polymerase activity"/>
    <property type="evidence" value="ECO:0007669"/>
    <property type="project" value="InterPro"/>
</dbReference>
<dbReference type="InterPro" id="IPR000943">
    <property type="entry name" value="RNA_pol_sigma70"/>
</dbReference>
<evidence type="ECO:0000259" key="7">
    <source>
        <dbReference type="Pfam" id="PF04545"/>
    </source>
</evidence>
<evidence type="ECO:0000256" key="4">
    <source>
        <dbReference type="ARBA" id="ARBA00023163"/>
    </source>
</evidence>
<comment type="caution">
    <text evidence="8">The sequence shown here is derived from an EMBL/GenBank/DDBJ whole genome shotgun (WGS) entry which is preliminary data.</text>
</comment>
<accession>A0AA42CRK4</accession>
<feature type="domain" description="RNA polymerase sigma-70 region 3" evidence="5">
    <location>
        <begin position="111"/>
        <end position="146"/>
    </location>
</feature>
<evidence type="ECO:0000256" key="1">
    <source>
        <dbReference type="ARBA" id="ARBA00023015"/>
    </source>
</evidence>
<dbReference type="InterPro" id="IPR007627">
    <property type="entry name" value="RNA_pol_sigma70_r2"/>
</dbReference>
<feature type="domain" description="RNA polymerase sigma-70 region 4" evidence="7">
    <location>
        <begin position="194"/>
        <end position="243"/>
    </location>
</feature>
<dbReference type="Pfam" id="PF04539">
    <property type="entry name" value="Sigma70_r3"/>
    <property type="match status" value="1"/>
</dbReference>
<dbReference type="EMBL" id="JANFAV010000016">
    <property type="protein sequence ID" value="MCW6536810.1"/>
    <property type="molecule type" value="Genomic_DNA"/>
</dbReference>
<dbReference type="NCBIfam" id="TIGR02937">
    <property type="entry name" value="sigma70-ECF"/>
    <property type="match status" value="1"/>
</dbReference>
<dbReference type="InterPro" id="IPR007630">
    <property type="entry name" value="RNA_pol_sigma70_r4"/>
</dbReference>
<proteinExistence type="predicted"/>